<name>A0A1D2VFV9_9ASCO</name>
<dbReference type="PANTHER" id="PTHR14413:SF16">
    <property type="entry name" value="LARGE RIBOSOMAL SUBUNIT PROTEIN BL17M"/>
    <property type="match status" value="1"/>
</dbReference>
<dbReference type="Gene3D" id="3.90.1030.10">
    <property type="entry name" value="Ribosomal protein L17"/>
    <property type="match status" value="1"/>
</dbReference>
<dbReference type="FunCoup" id="A0A1D2VFV9">
    <property type="interactions" value="663"/>
</dbReference>
<proteinExistence type="inferred from homology"/>
<evidence type="ECO:0000256" key="4">
    <source>
        <dbReference type="RuleBase" id="RU000660"/>
    </source>
</evidence>
<keyword evidence="6" id="KW-1185">Reference proteome</keyword>
<comment type="similarity">
    <text evidence="1 4">Belongs to the bacterial ribosomal protein bL17 family.</text>
</comment>
<sequence length="225" mass="26483">MGLIRRSLSRRPEHRRALLRNLMTSLIENESIFTTHTKAKETQKYMEKIIGIAKRGKYDHKNERIAKTLVGRDLFKLKTTIPKLFDCILPRYKDRQGGYTRILKIENRLGDNAPQSIIEFVDGKREMKYWLTARIAARFQLQKTPYNNITKENIKKILSFKGKNAEKQFQKDVDLMKKEFYSTPESLEVLPFEATQKRIPSRKSHKNIVYVTRPTPQNLDVNKVD</sequence>
<dbReference type="RefSeq" id="XP_020046769.1">
    <property type="nucleotide sequence ID" value="XM_020191065.1"/>
</dbReference>
<dbReference type="GO" id="GO:0006412">
    <property type="term" value="P:translation"/>
    <property type="evidence" value="ECO:0007669"/>
    <property type="project" value="InterPro"/>
</dbReference>
<dbReference type="GO" id="GO:0003735">
    <property type="term" value="F:structural constituent of ribosome"/>
    <property type="evidence" value="ECO:0007669"/>
    <property type="project" value="EnsemblFungi"/>
</dbReference>
<dbReference type="AlphaFoldDB" id="A0A1D2VFV9"/>
<dbReference type="Pfam" id="PF01196">
    <property type="entry name" value="Ribosomal_L17"/>
    <property type="match status" value="1"/>
</dbReference>
<dbReference type="SUPFAM" id="SSF64263">
    <property type="entry name" value="Prokaryotic ribosomal protein L17"/>
    <property type="match status" value="1"/>
</dbReference>
<gene>
    <name evidence="5" type="ORF">ASCRUDRAFT_47673</name>
</gene>
<evidence type="ECO:0000256" key="3">
    <source>
        <dbReference type="ARBA" id="ARBA00023274"/>
    </source>
</evidence>
<dbReference type="Gene3D" id="1.10.246.170">
    <property type="match status" value="1"/>
</dbReference>
<dbReference type="PANTHER" id="PTHR14413">
    <property type="entry name" value="RIBOSOMAL PROTEIN L17"/>
    <property type="match status" value="1"/>
</dbReference>
<evidence type="ECO:0000256" key="1">
    <source>
        <dbReference type="ARBA" id="ARBA00008777"/>
    </source>
</evidence>
<dbReference type="EMBL" id="KV454482">
    <property type="protein sequence ID" value="ODV60462.1"/>
    <property type="molecule type" value="Genomic_DNA"/>
</dbReference>
<dbReference type="InterPro" id="IPR036373">
    <property type="entry name" value="Ribosomal_bL17_sf"/>
</dbReference>
<dbReference type="NCBIfam" id="TIGR00059">
    <property type="entry name" value="L17"/>
    <property type="match status" value="1"/>
</dbReference>
<keyword evidence="2 4" id="KW-0689">Ribosomal protein</keyword>
<evidence type="ECO:0000256" key="2">
    <source>
        <dbReference type="ARBA" id="ARBA00022980"/>
    </source>
</evidence>
<dbReference type="InParanoid" id="A0A1D2VFV9"/>
<accession>A0A1D2VFV9</accession>
<evidence type="ECO:0000313" key="5">
    <source>
        <dbReference type="EMBL" id="ODV60462.1"/>
    </source>
</evidence>
<dbReference type="GO" id="GO:0005762">
    <property type="term" value="C:mitochondrial large ribosomal subunit"/>
    <property type="evidence" value="ECO:0007669"/>
    <property type="project" value="EnsemblFungi"/>
</dbReference>
<dbReference type="STRING" id="1344418.A0A1D2VFV9"/>
<keyword evidence="3 4" id="KW-0687">Ribonucleoprotein</keyword>
<evidence type="ECO:0000313" key="6">
    <source>
        <dbReference type="Proteomes" id="UP000095038"/>
    </source>
</evidence>
<dbReference type="InterPro" id="IPR000456">
    <property type="entry name" value="Ribosomal_bL17"/>
</dbReference>
<protein>
    <submittedName>
        <fullName evidence="5">Ribosomal protein L17</fullName>
    </submittedName>
</protein>
<reference evidence="6" key="1">
    <citation type="submission" date="2016-05" db="EMBL/GenBank/DDBJ databases">
        <title>Comparative genomics of biotechnologically important yeasts.</title>
        <authorList>
            <consortium name="DOE Joint Genome Institute"/>
            <person name="Riley R."/>
            <person name="Haridas S."/>
            <person name="Wolfe K.H."/>
            <person name="Lopes M.R."/>
            <person name="Hittinger C.T."/>
            <person name="Goker M."/>
            <person name="Salamov A."/>
            <person name="Wisecaver J."/>
            <person name="Long T.M."/>
            <person name="Aerts A.L."/>
            <person name="Barry K."/>
            <person name="Choi C."/>
            <person name="Clum A."/>
            <person name="Coughlan A.Y."/>
            <person name="Deshpande S."/>
            <person name="Douglass A.P."/>
            <person name="Hanson S.J."/>
            <person name="Klenk H.-P."/>
            <person name="Labutti K."/>
            <person name="Lapidus A."/>
            <person name="Lindquist E."/>
            <person name="Lipzen A."/>
            <person name="Meier-Kolthoff J.P."/>
            <person name="Ohm R.A."/>
            <person name="Otillar R.P."/>
            <person name="Pangilinan J."/>
            <person name="Peng Y."/>
            <person name="Rokas A."/>
            <person name="Rosa C.A."/>
            <person name="Scheuner C."/>
            <person name="Sibirny A.A."/>
            <person name="Slot J.C."/>
            <person name="Stielow J.B."/>
            <person name="Sun H."/>
            <person name="Kurtzman C.P."/>
            <person name="Blackwell M."/>
            <person name="Grigoriev I.V."/>
            <person name="Jeffries T.W."/>
        </authorList>
    </citation>
    <scope>NUCLEOTIDE SEQUENCE [LARGE SCALE GENOMIC DNA]</scope>
    <source>
        <strain evidence="6">DSM 1968</strain>
    </source>
</reference>
<dbReference type="GeneID" id="30964701"/>
<dbReference type="OrthoDB" id="275000at2759"/>
<dbReference type="Proteomes" id="UP000095038">
    <property type="component" value="Unassembled WGS sequence"/>
</dbReference>
<organism evidence="5 6">
    <name type="scientific">Ascoidea rubescens DSM 1968</name>
    <dbReference type="NCBI Taxonomy" id="1344418"/>
    <lineage>
        <taxon>Eukaryota</taxon>
        <taxon>Fungi</taxon>
        <taxon>Dikarya</taxon>
        <taxon>Ascomycota</taxon>
        <taxon>Saccharomycotina</taxon>
        <taxon>Saccharomycetes</taxon>
        <taxon>Ascoideaceae</taxon>
        <taxon>Ascoidea</taxon>
    </lineage>
</organism>